<evidence type="ECO:0000256" key="1">
    <source>
        <dbReference type="SAM" id="SignalP"/>
    </source>
</evidence>
<proteinExistence type="predicted"/>
<evidence type="ECO:0000313" key="2">
    <source>
        <dbReference type="EMBL" id="MBD8894028.1"/>
    </source>
</evidence>
<keyword evidence="1" id="KW-0732">Signal</keyword>
<dbReference type="EMBL" id="JACYXI010000019">
    <property type="protein sequence ID" value="MBD8894028.1"/>
    <property type="molecule type" value="Genomic_DNA"/>
</dbReference>
<organism evidence="2 3">
    <name type="scientific">Roseibium litorale</name>
    <dbReference type="NCBI Taxonomy" id="2803841"/>
    <lineage>
        <taxon>Bacteria</taxon>
        <taxon>Pseudomonadati</taxon>
        <taxon>Pseudomonadota</taxon>
        <taxon>Alphaproteobacteria</taxon>
        <taxon>Hyphomicrobiales</taxon>
        <taxon>Stappiaceae</taxon>
        <taxon>Roseibium</taxon>
    </lineage>
</organism>
<sequence length="580" mass="65886">MRLSLEILSSIFVLLLCMNQSFAIDLQISPSNGSDIKSDSQYYVKTSCKWHVKNLEDYASKLNSYGDYDVSSSNALRRIGEFVRPHGASIVFQYIGFSDRPSVTINSSNLTVEDAKSLAADQVHLIFEYAKDRGNQKVPHTSGCDLSFFLFGKSDQAIYTGLAVSTENTSSRSLPAMLAFFDKIVESASVILWNKPISSTLQSHVEQGNNIIDAYNQYRETLKEKILVPQSVKLREGTTKIETHAVTVTVNVRRVDSYLKDYKDIPFSSNADRFLSENDLPSLSKSSRLVDQSEINSFLNSCVQFREKLEQSGIKSELDIAYLMTVALKRSSPDLLNVRRCLGRARLFEAQREVNVARLIRRKLGDIYVIPKDVADEFMKQYAAEINLDGLEELKKEQAVNFAYKKEKDKINGFFNVYGNFVGSKSNEIDWEYYTKRLRDNFSDTLIFYDVGSLMDGFSIKDSPEVVIQEISKRGYNLHNCYVQNTGNYSDGDELGDGYFQNGHFIYLMHKVDPPTIETKDLKKLKPETAIVVRGYFDKSTNKIAILETVPRSALPIFKLRNTCNDLWDPVSKKDFVVSR</sequence>
<reference evidence="2 3" key="2">
    <citation type="journal article" date="2021" name="Int. J. Syst. Evol. Microbiol.">
        <title>Roseibium litorale sp. nov., isolated from a tidal flat sediment and proposal for the reclassification of Labrenzia polysiphoniae as Roseibium polysiphoniae comb. nov.</title>
        <authorList>
            <person name="Liu Y."/>
            <person name="Pei T."/>
            <person name="Du J."/>
            <person name="Chao M."/>
            <person name="Deng M.R."/>
            <person name="Zhu H."/>
        </authorList>
    </citation>
    <scope>NUCLEOTIDE SEQUENCE [LARGE SCALE GENOMIC DNA]</scope>
    <source>
        <strain evidence="2 3">4C16A</strain>
    </source>
</reference>
<gene>
    <name evidence="2" type="ORF">IG616_20980</name>
</gene>
<keyword evidence="3" id="KW-1185">Reference proteome</keyword>
<dbReference type="Proteomes" id="UP000632063">
    <property type="component" value="Unassembled WGS sequence"/>
</dbReference>
<accession>A0ABR9CTJ8</accession>
<evidence type="ECO:0000313" key="3">
    <source>
        <dbReference type="Proteomes" id="UP000632063"/>
    </source>
</evidence>
<feature type="chain" id="PRO_5045049468" evidence="1">
    <location>
        <begin position="24"/>
        <end position="580"/>
    </location>
</feature>
<reference evidence="3" key="1">
    <citation type="submission" date="2020-09" db="EMBL/GenBank/DDBJ databases">
        <title>The genome sequence of strain Labrenzia suaedae 4C16A.</title>
        <authorList>
            <person name="Liu Y."/>
        </authorList>
    </citation>
    <scope>NUCLEOTIDE SEQUENCE [LARGE SCALE GENOMIC DNA]</scope>
    <source>
        <strain evidence="3">4C16A</strain>
    </source>
</reference>
<protein>
    <submittedName>
        <fullName evidence="2">Uncharacterized protein</fullName>
    </submittedName>
</protein>
<comment type="caution">
    <text evidence="2">The sequence shown here is derived from an EMBL/GenBank/DDBJ whole genome shotgun (WGS) entry which is preliminary data.</text>
</comment>
<feature type="signal peptide" evidence="1">
    <location>
        <begin position="1"/>
        <end position="23"/>
    </location>
</feature>
<name>A0ABR9CTJ8_9HYPH</name>
<dbReference type="RefSeq" id="WP_192150592.1">
    <property type="nucleotide sequence ID" value="NZ_JACYXI010000019.1"/>
</dbReference>